<organism evidence="2 3">
    <name type="scientific">Ajellomyces capsulatus</name>
    <name type="common">Darling's disease fungus</name>
    <name type="synonym">Histoplasma capsulatum</name>
    <dbReference type="NCBI Taxonomy" id="5037"/>
    <lineage>
        <taxon>Eukaryota</taxon>
        <taxon>Fungi</taxon>
        <taxon>Dikarya</taxon>
        <taxon>Ascomycota</taxon>
        <taxon>Pezizomycotina</taxon>
        <taxon>Eurotiomycetes</taxon>
        <taxon>Eurotiomycetidae</taxon>
        <taxon>Onygenales</taxon>
        <taxon>Ajellomycetaceae</taxon>
        <taxon>Histoplasma</taxon>
    </lineage>
</organism>
<reference evidence="2" key="1">
    <citation type="submission" date="2021-01" db="EMBL/GenBank/DDBJ databases">
        <title>Chromosome-level genome assembly of a human fungal pathogen reveals clustering of transcriptionally co-regulated genes.</title>
        <authorList>
            <person name="Voorhies M."/>
            <person name="Cohen S."/>
            <person name="Shea T.P."/>
            <person name="Petrus S."/>
            <person name="Munoz J.F."/>
            <person name="Poplawski S."/>
            <person name="Goldman W.E."/>
            <person name="Michael T."/>
            <person name="Cuomo C.A."/>
            <person name="Sil A."/>
            <person name="Beyhan S."/>
        </authorList>
    </citation>
    <scope>NUCLEOTIDE SEQUENCE</scope>
    <source>
        <strain evidence="2">WU24</strain>
    </source>
</reference>
<name>A0A8A1M6G9_AJECA</name>
<protein>
    <submittedName>
        <fullName evidence="2">Uncharacterized protein</fullName>
    </submittedName>
</protein>
<accession>A0A8A1M6G9</accession>
<evidence type="ECO:0000313" key="3">
    <source>
        <dbReference type="Proteomes" id="UP000663671"/>
    </source>
</evidence>
<feature type="region of interest" description="Disordered" evidence="1">
    <location>
        <begin position="1"/>
        <end position="29"/>
    </location>
</feature>
<dbReference type="VEuPathDB" id="FungiDB:I7I51_04273"/>
<dbReference type="AlphaFoldDB" id="A0A8A1M6G9"/>
<evidence type="ECO:0000313" key="2">
    <source>
        <dbReference type="EMBL" id="QSS62096.1"/>
    </source>
</evidence>
<feature type="compositionally biased region" description="Basic and acidic residues" evidence="1">
    <location>
        <begin position="1"/>
        <end position="16"/>
    </location>
</feature>
<sequence length="131" mass="15068">MSKKSREWVKQRKIQAEDEQFQGQAEARPGTTVEYYSTSLDLQVEGDGQRWSARSGWCQETWRGLRAVSTASKSCVQTGCCSIPIGQRLHPRPPVQRRTPLLMGNDFKDAKYRDDDLSKQGAWMWIMLDKD</sequence>
<dbReference type="OrthoDB" id="10368735at2759"/>
<evidence type="ECO:0000256" key="1">
    <source>
        <dbReference type="SAM" id="MobiDB-lite"/>
    </source>
</evidence>
<dbReference type="EMBL" id="CP069111">
    <property type="protein sequence ID" value="QSS62096.1"/>
    <property type="molecule type" value="Genomic_DNA"/>
</dbReference>
<proteinExistence type="predicted"/>
<gene>
    <name evidence="2" type="ORF">I7I51_04273</name>
</gene>
<dbReference type="Proteomes" id="UP000663671">
    <property type="component" value="Chromosome 5"/>
</dbReference>